<evidence type="ECO:0008006" key="3">
    <source>
        <dbReference type="Google" id="ProtNLM"/>
    </source>
</evidence>
<dbReference type="EMBL" id="SIRE01000031">
    <property type="protein sequence ID" value="TBL70499.1"/>
    <property type="molecule type" value="Genomic_DNA"/>
</dbReference>
<name>A0A4Q9DF40_9BACL</name>
<dbReference type="OrthoDB" id="2427704at2"/>
<gene>
    <name evidence="1" type="ORF">EYB31_32760</name>
</gene>
<proteinExistence type="predicted"/>
<dbReference type="Proteomes" id="UP000293142">
    <property type="component" value="Unassembled WGS sequence"/>
</dbReference>
<reference evidence="1 2" key="1">
    <citation type="submission" date="2019-02" db="EMBL/GenBank/DDBJ databases">
        <title>Paenibacillus sp. nov., isolated from surface-sterilized tissue of Thalictrum simplex L.</title>
        <authorList>
            <person name="Tuo L."/>
        </authorList>
    </citation>
    <scope>NUCLEOTIDE SEQUENCE [LARGE SCALE GENOMIC DNA]</scope>
    <source>
        <strain evidence="1 2">N2SHLJ1</strain>
    </source>
</reference>
<organism evidence="1 2">
    <name type="scientific">Paenibacillus thalictri</name>
    <dbReference type="NCBI Taxonomy" id="2527873"/>
    <lineage>
        <taxon>Bacteria</taxon>
        <taxon>Bacillati</taxon>
        <taxon>Bacillota</taxon>
        <taxon>Bacilli</taxon>
        <taxon>Bacillales</taxon>
        <taxon>Paenibacillaceae</taxon>
        <taxon>Paenibacillus</taxon>
    </lineage>
</organism>
<comment type="caution">
    <text evidence="1">The sequence shown here is derived from an EMBL/GenBank/DDBJ whole genome shotgun (WGS) entry which is preliminary data.</text>
</comment>
<keyword evidence="2" id="KW-1185">Reference proteome</keyword>
<protein>
    <recommendedName>
        <fullName evidence="3">IDEAL domain-containing protein</fullName>
    </recommendedName>
</protein>
<dbReference type="RefSeq" id="WP_131017751.1">
    <property type="nucleotide sequence ID" value="NZ_SIRE01000031.1"/>
</dbReference>
<evidence type="ECO:0000313" key="2">
    <source>
        <dbReference type="Proteomes" id="UP000293142"/>
    </source>
</evidence>
<evidence type="ECO:0000313" key="1">
    <source>
        <dbReference type="EMBL" id="TBL70499.1"/>
    </source>
</evidence>
<sequence length="131" mass="14641">MAAVSEHGIIQEGDWVSGTSPLDERFIGYVESVDPHGMIKVMVTQSDHAETVNTVIETRRLKARKLPDYVPSTSEELRSLIELALLTYDKAWFEQLQGQFTEAAAKEAGRGGAKRSMVYNRTRLNGTENIK</sequence>
<dbReference type="AlphaFoldDB" id="A0A4Q9DF40"/>
<accession>A0A4Q9DF40</accession>